<keyword evidence="3" id="KW-1185">Reference proteome</keyword>
<sequence>MATTAKQLEGLKKEYAHHLWFKEHHATSCAAPKTSIDQIVPSITYGQKTAPVTNVSATSSVSLTASSTSENIPAQLNDSLTSLGDESPLDSKDDSESSEGSISAPLLEQVKPKEEESSDADSNSCTVRKQNMTLLEIKGKLCNSDEDFESHDNSSPCPAVNTSTDKAVQMTHTSEFSDDKDTPGLPNDVMEFSDNEKTVPFPNEIMFFSDNEEKPAVTKNVMEFSESLKFPFVKKQTMEVSDEGESNQSETHQYAIRNDSLLLELDTVAASTTDPDLLFPANVFPVSGSRLTEEQFLDLLVSDLDLKPATPMPPAVSLKLKTPENQQSEREVLKNVMSLTKTKDLNWNLVFEDLMISTVLSVLFQETIINSKARPENVDNNAKATSEGIPVLFFPKEQPFSVSRAENQLPVVETLCKETFIDTMNTPQSTCNAETLGGHYNPGGRC</sequence>
<dbReference type="EMBL" id="JANPWB010000001">
    <property type="protein sequence ID" value="KAJ1218551.1"/>
    <property type="molecule type" value="Genomic_DNA"/>
</dbReference>
<proteinExistence type="predicted"/>
<feature type="region of interest" description="Disordered" evidence="1">
    <location>
        <begin position="78"/>
        <end position="127"/>
    </location>
</feature>
<organism evidence="2 3">
    <name type="scientific">Pleurodeles waltl</name>
    <name type="common">Iberian ribbed newt</name>
    <dbReference type="NCBI Taxonomy" id="8319"/>
    <lineage>
        <taxon>Eukaryota</taxon>
        <taxon>Metazoa</taxon>
        <taxon>Chordata</taxon>
        <taxon>Craniata</taxon>
        <taxon>Vertebrata</taxon>
        <taxon>Euteleostomi</taxon>
        <taxon>Amphibia</taxon>
        <taxon>Batrachia</taxon>
        <taxon>Caudata</taxon>
        <taxon>Salamandroidea</taxon>
        <taxon>Salamandridae</taxon>
        <taxon>Pleurodelinae</taxon>
        <taxon>Pleurodeles</taxon>
    </lineage>
</organism>
<name>A0AAV7X0L4_PLEWA</name>
<evidence type="ECO:0000256" key="1">
    <source>
        <dbReference type="SAM" id="MobiDB-lite"/>
    </source>
</evidence>
<evidence type="ECO:0000313" key="2">
    <source>
        <dbReference type="EMBL" id="KAJ1218551.1"/>
    </source>
</evidence>
<gene>
    <name evidence="2" type="ORF">NDU88_006129</name>
</gene>
<reference evidence="2" key="1">
    <citation type="journal article" date="2022" name="bioRxiv">
        <title>Sequencing and chromosome-scale assembly of the giantPleurodeles waltlgenome.</title>
        <authorList>
            <person name="Brown T."/>
            <person name="Elewa A."/>
            <person name="Iarovenko S."/>
            <person name="Subramanian E."/>
            <person name="Araus A.J."/>
            <person name="Petzold A."/>
            <person name="Susuki M."/>
            <person name="Suzuki K.-i.T."/>
            <person name="Hayashi T."/>
            <person name="Toyoda A."/>
            <person name="Oliveira C."/>
            <person name="Osipova E."/>
            <person name="Leigh N.D."/>
            <person name="Simon A."/>
            <person name="Yun M.H."/>
        </authorList>
    </citation>
    <scope>NUCLEOTIDE SEQUENCE</scope>
    <source>
        <strain evidence="2">20211129_DDA</strain>
        <tissue evidence="2">Liver</tissue>
    </source>
</reference>
<dbReference type="AlphaFoldDB" id="A0AAV7X0L4"/>
<protein>
    <submittedName>
        <fullName evidence="2">Uncharacterized protein</fullName>
    </submittedName>
</protein>
<dbReference type="Proteomes" id="UP001066276">
    <property type="component" value="Chromosome 1_1"/>
</dbReference>
<accession>A0AAV7X0L4</accession>
<comment type="caution">
    <text evidence="2">The sequence shown here is derived from an EMBL/GenBank/DDBJ whole genome shotgun (WGS) entry which is preliminary data.</text>
</comment>
<evidence type="ECO:0000313" key="3">
    <source>
        <dbReference type="Proteomes" id="UP001066276"/>
    </source>
</evidence>